<dbReference type="InterPro" id="IPR000504">
    <property type="entry name" value="RRM_dom"/>
</dbReference>
<protein>
    <recommendedName>
        <fullName evidence="4">RRM domain-containing protein</fullName>
    </recommendedName>
</protein>
<proteinExistence type="predicted"/>
<dbReference type="InterPro" id="IPR012677">
    <property type="entry name" value="Nucleotide-bd_a/b_plait_sf"/>
</dbReference>
<evidence type="ECO:0000256" key="1">
    <source>
        <dbReference type="ARBA" id="ARBA00022884"/>
    </source>
</evidence>
<dbReference type="EMBL" id="CM035414">
    <property type="protein sequence ID" value="KAH7428737.1"/>
    <property type="molecule type" value="Genomic_DNA"/>
</dbReference>
<dbReference type="PANTHER" id="PTHR10501">
    <property type="entry name" value="U1 SMALL NUCLEAR RIBONUCLEOPROTEIN A/U2 SMALL NUCLEAR RIBONUCLEOPROTEIN B"/>
    <property type="match status" value="1"/>
</dbReference>
<dbReference type="SUPFAM" id="SSF54928">
    <property type="entry name" value="RNA-binding domain, RBD"/>
    <property type="match status" value="1"/>
</dbReference>
<gene>
    <name evidence="5" type="ORF">KP509_09G015200</name>
</gene>
<dbReference type="GO" id="GO:0003723">
    <property type="term" value="F:RNA binding"/>
    <property type="evidence" value="ECO:0007669"/>
    <property type="project" value="UniProtKB-UniRule"/>
</dbReference>
<name>A0A8T2TZ62_CERRI</name>
<evidence type="ECO:0000313" key="6">
    <source>
        <dbReference type="Proteomes" id="UP000825935"/>
    </source>
</evidence>
<dbReference type="InterPro" id="IPR035979">
    <property type="entry name" value="RBD_domain_sf"/>
</dbReference>
<reference evidence="5" key="1">
    <citation type="submission" date="2021-08" db="EMBL/GenBank/DDBJ databases">
        <title>WGS assembly of Ceratopteris richardii.</title>
        <authorList>
            <person name="Marchant D.B."/>
            <person name="Chen G."/>
            <person name="Jenkins J."/>
            <person name="Shu S."/>
            <person name="Leebens-Mack J."/>
            <person name="Grimwood J."/>
            <person name="Schmutz J."/>
            <person name="Soltis P."/>
            <person name="Soltis D."/>
            <person name="Chen Z.-H."/>
        </authorList>
    </citation>
    <scope>NUCLEOTIDE SEQUENCE</scope>
    <source>
        <strain evidence="5">Whitten #5841</strain>
        <tissue evidence="5">Leaf</tissue>
    </source>
</reference>
<feature type="domain" description="RRM" evidence="4">
    <location>
        <begin position="194"/>
        <end position="279"/>
    </location>
</feature>
<evidence type="ECO:0000256" key="2">
    <source>
        <dbReference type="PROSITE-ProRule" id="PRU00176"/>
    </source>
</evidence>
<dbReference type="Gene3D" id="3.30.70.330">
    <property type="match status" value="1"/>
</dbReference>
<dbReference type="CDD" id="cd21618">
    <property type="entry name" value="RRM_AtNSRA_like"/>
    <property type="match status" value="1"/>
</dbReference>
<dbReference type="Proteomes" id="UP000825935">
    <property type="component" value="Chromosome 9"/>
</dbReference>
<dbReference type="SMART" id="SM00360">
    <property type="entry name" value="RRM"/>
    <property type="match status" value="1"/>
</dbReference>
<dbReference type="AlphaFoldDB" id="A0A8T2TZ62"/>
<keyword evidence="6" id="KW-1185">Reference proteome</keyword>
<sequence length="304" mass="33908">MTQDDDTNIRGKEHALMCPGRFDKFLLAFFRVQIRFVDCSVSSPELFFTLTGWVTGISHAMAEYWRFQDRGQPAPAHLKRPRAEYEEMQHAGPNYVPREEPQYDNRDGRFPWVDPGAVGMPYAPGSMPGADVPGAVGAPYMGVNGSGPLADPKLGMPPMNDPQGQGRMMPGMELGHGMFPGMPGPAMAPPDSTHTLYVEGLPVDCSRREAAHIFRPFIGFKDVRLVRKQGKRDGDPFVLCFVDFVDPKSASIALEALQGYKFDESDRDSPSLRLQYSRYPHSRSGGRDGPRDRDVLPPNRPFRH</sequence>
<feature type="region of interest" description="Disordered" evidence="3">
    <location>
        <begin position="263"/>
        <end position="304"/>
    </location>
</feature>
<dbReference type="Pfam" id="PF00076">
    <property type="entry name" value="RRM_1"/>
    <property type="match status" value="1"/>
</dbReference>
<feature type="compositionally biased region" description="Basic and acidic residues" evidence="3">
    <location>
        <begin position="285"/>
        <end position="295"/>
    </location>
</feature>
<keyword evidence="1 2" id="KW-0694">RNA-binding</keyword>
<evidence type="ECO:0000256" key="3">
    <source>
        <dbReference type="SAM" id="MobiDB-lite"/>
    </source>
</evidence>
<comment type="caution">
    <text evidence="5">The sequence shown here is derived from an EMBL/GenBank/DDBJ whole genome shotgun (WGS) entry which is preliminary data.</text>
</comment>
<dbReference type="PROSITE" id="PS50102">
    <property type="entry name" value="RRM"/>
    <property type="match status" value="1"/>
</dbReference>
<evidence type="ECO:0000313" key="5">
    <source>
        <dbReference type="EMBL" id="KAH7428737.1"/>
    </source>
</evidence>
<evidence type="ECO:0000259" key="4">
    <source>
        <dbReference type="PROSITE" id="PS50102"/>
    </source>
</evidence>
<accession>A0A8T2TZ62</accession>
<organism evidence="5 6">
    <name type="scientific">Ceratopteris richardii</name>
    <name type="common">Triangle waterfern</name>
    <dbReference type="NCBI Taxonomy" id="49495"/>
    <lineage>
        <taxon>Eukaryota</taxon>
        <taxon>Viridiplantae</taxon>
        <taxon>Streptophyta</taxon>
        <taxon>Embryophyta</taxon>
        <taxon>Tracheophyta</taxon>
        <taxon>Polypodiopsida</taxon>
        <taxon>Polypodiidae</taxon>
        <taxon>Polypodiales</taxon>
        <taxon>Pteridineae</taxon>
        <taxon>Pteridaceae</taxon>
        <taxon>Parkerioideae</taxon>
        <taxon>Ceratopteris</taxon>
    </lineage>
</organism>
<dbReference type="OrthoDB" id="431169at2759"/>